<dbReference type="GO" id="GO:0051083">
    <property type="term" value="P:'de novo' cotranslational protein folding"/>
    <property type="evidence" value="ECO:0007669"/>
    <property type="project" value="TreeGrafter"/>
</dbReference>
<dbReference type="GO" id="GO:0051879">
    <property type="term" value="F:Hsp90 protein binding"/>
    <property type="evidence" value="ECO:0007669"/>
    <property type="project" value="TreeGrafter"/>
</dbReference>
<gene>
    <name evidence="4" type="ORF">SCLCIDRAFT_14911</name>
</gene>
<dbReference type="OrthoDB" id="10254187at2759"/>
<proteinExistence type="inferred from homology"/>
<evidence type="ECO:0000259" key="3">
    <source>
        <dbReference type="Pfam" id="PF10193"/>
    </source>
</evidence>
<evidence type="ECO:0000256" key="2">
    <source>
        <dbReference type="SAM" id="MobiDB-lite"/>
    </source>
</evidence>
<accession>A0A0C3EB63</accession>
<dbReference type="Gene3D" id="1.25.40.720">
    <property type="entry name" value="Telomere length regulation protein 2, C-terminal domain"/>
    <property type="match status" value="1"/>
</dbReference>
<feature type="domain" description="Telomere length regulation protein conserved" evidence="3">
    <location>
        <begin position="591"/>
        <end position="711"/>
    </location>
</feature>
<dbReference type="STRING" id="1036808.A0A0C3EB63"/>
<dbReference type="HOGENOM" id="CLU_011808_0_0_1"/>
<keyword evidence="5" id="KW-1185">Reference proteome</keyword>
<comment type="similarity">
    <text evidence="1">Belongs to the TEL2 family.</text>
</comment>
<dbReference type="Proteomes" id="UP000053989">
    <property type="component" value="Unassembled WGS sequence"/>
</dbReference>
<feature type="region of interest" description="Disordered" evidence="2">
    <location>
        <begin position="519"/>
        <end position="538"/>
    </location>
</feature>
<dbReference type="PANTHER" id="PTHR15830">
    <property type="entry name" value="TELOMERE LENGTH REGULATION PROTEIN TEL2 FAMILY MEMBER"/>
    <property type="match status" value="1"/>
</dbReference>
<dbReference type="InterPro" id="IPR019337">
    <property type="entry name" value="Telomere_length_regulation_dom"/>
</dbReference>
<dbReference type="AlphaFoldDB" id="A0A0C3EB63"/>
<dbReference type="InterPro" id="IPR038528">
    <property type="entry name" value="TEL2_C_sf"/>
</dbReference>
<reference evidence="5" key="2">
    <citation type="submission" date="2015-01" db="EMBL/GenBank/DDBJ databases">
        <title>Evolutionary Origins and Diversification of the Mycorrhizal Mutualists.</title>
        <authorList>
            <consortium name="DOE Joint Genome Institute"/>
            <consortium name="Mycorrhizal Genomics Consortium"/>
            <person name="Kohler A."/>
            <person name="Kuo A."/>
            <person name="Nagy L.G."/>
            <person name="Floudas D."/>
            <person name="Copeland A."/>
            <person name="Barry K.W."/>
            <person name="Cichocki N."/>
            <person name="Veneault-Fourrey C."/>
            <person name="LaButti K."/>
            <person name="Lindquist E.A."/>
            <person name="Lipzen A."/>
            <person name="Lundell T."/>
            <person name="Morin E."/>
            <person name="Murat C."/>
            <person name="Riley R."/>
            <person name="Ohm R."/>
            <person name="Sun H."/>
            <person name="Tunlid A."/>
            <person name="Henrissat B."/>
            <person name="Grigoriev I.V."/>
            <person name="Hibbett D.S."/>
            <person name="Martin F."/>
        </authorList>
    </citation>
    <scope>NUCLEOTIDE SEQUENCE [LARGE SCALE GENOMIC DNA]</scope>
    <source>
        <strain evidence="5">Foug A</strain>
    </source>
</reference>
<dbReference type="PANTHER" id="PTHR15830:SF10">
    <property type="entry name" value="TELOMERE LENGTH REGULATION PROTEIN TEL2 HOMOLOG"/>
    <property type="match status" value="1"/>
</dbReference>
<protein>
    <recommendedName>
        <fullName evidence="3">Telomere length regulation protein conserved domain-containing protein</fullName>
    </recommendedName>
</protein>
<feature type="compositionally biased region" description="Low complexity" evidence="2">
    <location>
        <begin position="558"/>
        <end position="568"/>
    </location>
</feature>
<name>A0A0C3EB63_9AGAM</name>
<dbReference type="Pfam" id="PF10193">
    <property type="entry name" value="Telomere_reg-2"/>
    <property type="match status" value="1"/>
</dbReference>
<feature type="region of interest" description="Disordered" evidence="2">
    <location>
        <begin position="545"/>
        <end position="576"/>
    </location>
</feature>
<evidence type="ECO:0000256" key="1">
    <source>
        <dbReference type="ARBA" id="ARBA00006133"/>
    </source>
</evidence>
<sequence>MPLAQELSLNAERDITLQDVIDRLQAPITDVQILLSLLCFPLHSARILPPQYRKCNTLRGNPSTIDGVSKVFAILQRILLETVLPTWEAVLEEEGYAPLVHQHFCPDAFVNASMAAGNVVLCAYSTILALPINQRSVDLLLRLVKEYPIDRLFTAVSAIPDIARRSVIWDDCLSNLFAVPAKVANALAGCGVPSQLGVPEYLNNLSLRCEYLIHALSTSFGPDDISLLTQLFAKLVNVGVFPSSTYLSPSQPSFFRTALPLIRRRLREVDANAEHYTRLWDCIVSSLPSMFTQQAIVGSFFASLTTLESPLGTSTPDRGIISREAHLSRAVFGEASPDVDNWQAVTTVMLTRTWSQNHARLFVCWMAASQHAQVLENFLSSVISVWSSLDHIKYSLLSQHQYMSALLLLVITQFPPSSPQATTVVLSSPFISAIGQYISHNDQAVRRCGMVVAEIVANRAGKSIDFGDWDGDDCGKDWARKMRTLCSQRDVDFEATYDDQEMEARQNSPLHVAVSEIASEAGQEEPETVESIPSRAPNATIQVQSGYDSDDSLTGYASPPSTRSPSPTLSEMEEFEKDPTLRVGIKKIPRPVYLAQLGDLVRSTGGLKSSEESQEAEEIEIALEVGEDLIRRKRDFGTELAENAVNLVYGFITLNDNYDLKDFDNQRQRIVIALIACCPKIAAPCVIEEFFKNQYSTEQRFVMLNALSIGARELACLPAYPQNSQPAEKLSFPSKMLPPAWHRKYLGSGSQNTVRLLVDDITREAVDRRKEPAASKPLEYVRERQLRIQKPALVSEVTQRQRQGSAPSLNAATYTEVAAEHFIMPFIHRFWVFLRDEQVREERTANRDVLHQYHGAGTGLILNPVVLSHFLGAMAILVHTAVNAPQWLAIIAPDSLELAVTLGSRQISMTLGDRTDKLNTGQTEKSNEASVLTSALELALVILDGSLELDGGRTLSLEHTTLLLGVAEWAREMFALLDKGTRVEGGGGSQEVKLRRAAAGVVLKIEELTSRWGRSMVDIR</sequence>
<evidence type="ECO:0000313" key="5">
    <source>
        <dbReference type="Proteomes" id="UP000053989"/>
    </source>
</evidence>
<dbReference type="GO" id="GO:0005829">
    <property type="term" value="C:cytosol"/>
    <property type="evidence" value="ECO:0007669"/>
    <property type="project" value="TreeGrafter"/>
</dbReference>
<dbReference type="EMBL" id="KN822023">
    <property type="protein sequence ID" value="KIM65191.1"/>
    <property type="molecule type" value="Genomic_DNA"/>
</dbReference>
<organism evidence="4 5">
    <name type="scientific">Scleroderma citrinum Foug A</name>
    <dbReference type="NCBI Taxonomy" id="1036808"/>
    <lineage>
        <taxon>Eukaryota</taxon>
        <taxon>Fungi</taxon>
        <taxon>Dikarya</taxon>
        <taxon>Basidiomycota</taxon>
        <taxon>Agaricomycotina</taxon>
        <taxon>Agaricomycetes</taxon>
        <taxon>Agaricomycetidae</taxon>
        <taxon>Boletales</taxon>
        <taxon>Sclerodermatineae</taxon>
        <taxon>Sclerodermataceae</taxon>
        <taxon>Scleroderma</taxon>
    </lineage>
</organism>
<evidence type="ECO:0000313" key="4">
    <source>
        <dbReference type="EMBL" id="KIM65191.1"/>
    </source>
</evidence>
<dbReference type="InterPro" id="IPR051970">
    <property type="entry name" value="TEL2_Regulation"/>
</dbReference>
<dbReference type="InParanoid" id="A0A0C3EB63"/>
<dbReference type="GO" id="GO:0042162">
    <property type="term" value="F:telomeric DNA binding"/>
    <property type="evidence" value="ECO:0007669"/>
    <property type="project" value="TreeGrafter"/>
</dbReference>
<reference evidence="4 5" key="1">
    <citation type="submission" date="2014-04" db="EMBL/GenBank/DDBJ databases">
        <authorList>
            <consortium name="DOE Joint Genome Institute"/>
            <person name="Kuo A."/>
            <person name="Kohler A."/>
            <person name="Nagy L.G."/>
            <person name="Floudas D."/>
            <person name="Copeland A."/>
            <person name="Barry K.W."/>
            <person name="Cichocki N."/>
            <person name="Veneault-Fourrey C."/>
            <person name="LaButti K."/>
            <person name="Lindquist E.A."/>
            <person name="Lipzen A."/>
            <person name="Lundell T."/>
            <person name="Morin E."/>
            <person name="Murat C."/>
            <person name="Sun H."/>
            <person name="Tunlid A."/>
            <person name="Henrissat B."/>
            <person name="Grigoriev I.V."/>
            <person name="Hibbett D.S."/>
            <person name="Martin F."/>
            <person name="Nordberg H.P."/>
            <person name="Cantor M.N."/>
            <person name="Hua S.X."/>
        </authorList>
    </citation>
    <scope>NUCLEOTIDE SEQUENCE [LARGE SCALE GENOMIC DNA]</scope>
    <source>
        <strain evidence="4 5">Foug A</strain>
    </source>
</reference>